<dbReference type="STRING" id="890420.SAMN05216226_105143"/>
<dbReference type="RefSeq" id="WP_092701024.1">
    <property type="nucleotide sequence ID" value="NZ_FNFC01000005.1"/>
</dbReference>
<dbReference type="Proteomes" id="UP000198856">
    <property type="component" value="Unassembled WGS sequence"/>
</dbReference>
<sequence>MVSVSRSIHIDTPVETVFEYLDDPRNHPEVTPSLSEVRNIEPLDNGGKRVEHTYKMAGIGVDGELVEEIHDDGERMVFEMRGELTGEIEIETVPDGDGTELRYRATYDLPGTVISALATPFVRRYNERELQTTLENTKTRLEAGQ</sequence>
<proteinExistence type="predicted"/>
<protein>
    <submittedName>
        <fullName evidence="1">Polyketide cyclase / dehydrase and lipid transport</fullName>
    </submittedName>
</protein>
<keyword evidence="2" id="KW-1185">Reference proteome</keyword>
<dbReference type="OrthoDB" id="195304at2157"/>
<gene>
    <name evidence="1" type="ORF">SAMN05216226_105143</name>
</gene>
<accession>A0A1G8UV38</accession>
<dbReference type="Gene3D" id="3.30.530.20">
    <property type="match status" value="1"/>
</dbReference>
<reference evidence="1 2" key="1">
    <citation type="submission" date="2016-10" db="EMBL/GenBank/DDBJ databases">
        <authorList>
            <person name="de Groot N.N."/>
        </authorList>
    </citation>
    <scope>NUCLEOTIDE SEQUENCE [LARGE SCALE GENOMIC DNA]</scope>
    <source>
        <strain evidence="1 2">IBRC-M10015</strain>
    </source>
</reference>
<dbReference type="CDD" id="cd07812">
    <property type="entry name" value="SRPBCC"/>
    <property type="match status" value="1"/>
</dbReference>
<dbReference type="Pfam" id="PF10604">
    <property type="entry name" value="Polyketide_cyc2"/>
    <property type="match status" value="1"/>
</dbReference>
<organism evidence="1 2">
    <name type="scientific">Halovenus aranensis</name>
    <dbReference type="NCBI Taxonomy" id="890420"/>
    <lineage>
        <taxon>Archaea</taxon>
        <taxon>Methanobacteriati</taxon>
        <taxon>Methanobacteriota</taxon>
        <taxon>Stenosarchaea group</taxon>
        <taxon>Halobacteria</taxon>
        <taxon>Halobacteriales</taxon>
        <taxon>Haloarculaceae</taxon>
        <taxon>Halovenus</taxon>
    </lineage>
</organism>
<dbReference type="SUPFAM" id="SSF55961">
    <property type="entry name" value="Bet v1-like"/>
    <property type="match status" value="1"/>
</dbReference>
<dbReference type="InterPro" id="IPR023393">
    <property type="entry name" value="START-like_dom_sf"/>
</dbReference>
<evidence type="ECO:0000313" key="2">
    <source>
        <dbReference type="Proteomes" id="UP000198856"/>
    </source>
</evidence>
<dbReference type="EMBL" id="FNFC01000005">
    <property type="protein sequence ID" value="SDJ57681.1"/>
    <property type="molecule type" value="Genomic_DNA"/>
</dbReference>
<dbReference type="AlphaFoldDB" id="A0A1G8UV38"/>
<name>A0A1G8UV38_9EURY</name>
<dbReference type="InterPro" id="IPR019587">
    <property type="entry name" value="Polyketide_cyclase/dehydratase"/>
</dbReference>
<evidence type="ECO:0000313" key="1">
    <source>
        <dbReference type="EMBL" id="SDJ57681.1"/>
    </source>
</evidence>